<protein>
    <submittedName>
        <fullName evidence="1">Uncharacterized protein</fullName>
    </submittedName>
</protein>
<evidence type="ECO:0000313" key="1">
    <source>
        <dbReference type="EMBL" id="KAF4675187.1"/>
    </source>
</evidence>
<organism evidence="1 2">
    <name type="scientific">Perkinsus olseni</name>
    <name type="common">Perkinsus atlanticus</name>
    <dbReference type="NCBI Taxonomy" id="32597"/>
    <lineage>
        <taxon>Eukaryota</taxon>
        <taxon>Sar</taxon>
        <taxon>Alveolata</taxon>
        <taxon>Perkinsozoa</taxon>
        <taxon>Perkinsea</taxon>
        <taxon>Perkinsida</taxon>
        <taxon>Perkinsidae</taxon>
        <taxon>Perkinsus</taxon>
    </lineage>
</organism>
<sequence>MEDDILKKICMKLSCATKKMNADEYKLANLLVAEPVSWNSICLCPSNNEDEVLLILNKKEWGTEGMKSVKLAKKARVAPESCVDGNYNVDGPDGERSISVNVSHVEEGIVNMQLSFQGKDTYQLRALLSEGAGENWWRADTELGSEGSPIMLYTNLVETLTSLGENVDHFHPERGMLFCFDHGNGVAAYFGAENPNDREALKVRKVAIRTAPIISTPPKSPFVINAKVQVETH</sequence>
<gene>
    <name evidence="1" type="ORF">FOL46_002453</name>
</gene>
<comment type="caution">
    <text evidence="1">The sequence shown here is derived from an EMBL/GenBank/DDBJ whole genome shotgun (WGS) entry which is preliminary data.</text>
</comment>
<evidence type="ECO:0000313" key="2">
    <source>
        <dbReference type="Proteomes" id="UP000572268"/>
    </source>
</evidence>
<dbReference type="AlphaFoldDB" id="A0A7J6MV44"/>
<dbReference type="Proteomes" id="UP000572268">
    <property type="component" value="Unassembled WGS sequence"/>
</dbReference>
<reference evidence="1 2" key="1">
    <citation type="submission" date="2020-04" db="EMBL/GenBank/DDBJ databases">
        <title>Perkinsus olseni comparative genomics.</title>
        <authorList>
            <person name="Bogema D.R."/>
        </authorList>
    </citation>
    <scope>NUCLEOTIDE SEQUENCE [LARGE SCALE GENOMIC DNA]</scope>
    <source>
        <strain evidence="1">ATCC PRA-31</strain>
    </source>
</reference>
<dbReference type="EMBL" id="JABANN010000018">
    <property type="protein sequence ID" value="KAF4675187.1"/>
    <property type="molecule type" value="Genomic_DNA"/>
</dbReference>
<proteinExistence type="predicted"/>
<name>A0A7J6MV44_PEROL</name>
<accession>A0A7J6MV44</accession>